<sequence length="184" mass="18926">MNKNTLSLLMVTSFGLFTANSFAAGSATGSLQVKVNVQSSCVLNTATVGGTTATQALLDFGTITYLAADIKANTSTSGQGLIVLCSPNTAWSLNFDGGVNLSSSQRRMSDASKSNYIAYNLYADSGYAKKVPVNSSTTDATGAVFAETGTGAPQNVIVYGKIPATGTIPVPGSYSDTVTVYVIF</sequence>
<dbReference type="Proteomes" id="UP000242515">
    <property type="component" value="Unassembled WGS sequence"/>
</dbReference>
<keyword evidence="3" id="KW-0167">Capsid protein</keyword>
<dbReference type="AlphaFoldDB" id="A0A1H9F9G3"/>
<reference evidence="4" key="1">
    <citation type="submission" date="2016-10" db="EMBL/GenBank/DDBJ databases">
        <authorList>
            <person name="Varghese N."/>
            <person name="Submissions S."/>
        </authorList>
    </citation>
    <scope>NUCLEOTIDE SEQUENCE [LARGE SCALE GENOMIC DNA]</scope>
    <source>
        <strain evidence="4">8N4</strain>
    </source>
</reference>
<evidence type="ECO:0000259" key="2">
    <source>
        <dbReference type="Pfam" id="PF05229"/>
    </source>
</evidence>
<dbReference type="PANTHER" id="PTHR37089">
    <property type="entry name" value="PROTEIN U-RELATED"/>
    <property type="match status" value="1"/>
</dbReference>
<name>A0A1H9F9G3_9GAMM</name>
<evidence type="ECO:0000313" key="4">
    <source>
        <dbReference type="Proteomes" id="UP000242515"/>
    </source>
</evidence>
<dbReference type="SMART" id="SM00972">
    <property type="entry name" value="SCPU"/>
    <property type="match status" value="1"/>
</dbReference>
<evidence type="ECO:0000313" key="3">
    <source>
        <dbReference type="EMBL" id="SEQ34073.1"/>
    </source>
</evidence>
<feature type="domain" description="Spore coat protein U/FanG" evidence="2">
    <location>
        <begin position="28"/>
        <end position="180"/>
    </location>
</feature>
<proteinExistence type="predicted"/>
<keyword evidence="3" id="KW-0946">Virion</keyword>
<dbReference type="STRING" id="988801.SAMN05216522_102203"/>
<feature type="chain" id="PRO_5017328784" evidence="1">
    <location>
        <begin position="24"/>
        <end position="184"/>
    </location>
</feature>
<dbReference type="EMBL" id="FOGC01000002">
    <property type="protein sequence ID" value="SEQ34073.1"/>
    <property type="molecule type" value="Genomic_DNA"/>
</dbReference>
<gene>
    <name evidence="3" type="ORF">SAMN05216522_102203</name>
</gene>
<organism evidence="3 4">
    <name type="scientific">Rosenbergiella nectarea</name>
    <dbReference type="NCBI Taxonomy" id="988801"/>
    <lineage>
        <taxon>Bacteria</taxon>
        <taxon>Pseudomonadati</taxon>
        <taxon>Pseudomonadota</taxon>
        <taxon>Gammaproteobacteria</taxon>
        <taxon>Enterobacterales</taxon>
        <taxon>Erwiniaceae</taxon>
        <taxon>Rosenbergiella</taxon>
    </lineage>
</organism>
<keyword evidence="4" id="KW-1185">Reference proteome</keyword>
<evidence type="ECO:0000256" key="1">
    <source>
        <dbReference type="SAM" id="SignalP"/>
    </source>
</evidence>
<dbReference type="RefSeq" id="WP_230527267.1">
    <property type="nucleotide sequence ID" value="NZ_FOGC01000002.1"/>
</dbReference>
<accession>A0A1H9F9G3</accession>
<dbReference type="InterPro" id="IPR053167">
    <property type="entry name" value="Spore_coat_component"/>
</dbReference>
<dbReference type="Pfam" id="PF05229">
    <property type="entry name" value="SCPU"/>
    <property type="match status" value="1"/>
</dbReference>
<dbReference type="InterPro" id="IPR007893">
    <property type="entry name" value="Spore_coat_U/FanG"/>
</dbReference>
<keyword evidence="1" id="KW-0732">Signal</keyword>
<protein>
    <submittedName>
        <fullName evidence="3">Spore coat protein U (SCPU) domain-containing protein</fullName>
    </submittedName>
</protein>
<feature type="signal peptide" evidence="1">
    <location>
        <begin position="1"/>
        <end position="23"/>
    </location>
</feature>